<sequence>MNLLIVIIAYLIAFVVNMVLIRYDVGGLRGWLAMLTDSRHGRLLNSIALIVVLFPPIAYFIFLLQLYGLVVEKLKAK</sequence>
<feature type="transmembrane region" description="Helical" evidence="1">
    <location>
        <begin position="43"/>
        <end position="67"/>
    </location>
</feature>
<keyword evidence="1" id="KW-1133">Transmembrane helix</keyword>
<evidence type="ECO:0000313" key="2">
    <source>
        <dbReference type="EMBL" id="KKT41594.1"/>
    </source>
</evidence>
<gene>
    <name evidence="2" type="ORF">UW30_C0006G0021</name>
</gene>
<evidence type="ECO:0000313" key="3">
    <source>
        <dbReference type="Proteomes" id="UP000034736"/>
    </source>
</evidence>
<keyword evidence="1" id="KW-0812">Transmembrane</keyword>
<comment type="caution">
    <text evidence="2">The sequence shown here is derived from an EMBL/GenBank/DDBJ whole genome shotgun (WGS) entry which is preliminary data.</text>
</comment>
<protein>
    <submittedName>
        <fullName evidence="2">Uncharacterized protein</fullName>
    </submittedName>
</protein>
<dbReference type="AlphaFoldDB" id="A0A0G1K1F5"/>
<reference evidence="2 3" key="1">
    <citation type="journal article" date="2015" name="Nature">
        <title>rRNA introns, odd ribosomes, and small enigmatic genomes across a large radiation of phyla.</title>
        <authorList>
            <person name="Brown C.T."/>
            <person name="Hug L.A."/>
            <person name="Thomas B.C."/>
            <person name="Sharon I."/>
            <person name="Castelle C.J."/>
            <person name="Singh A."/>
            <person name="Wilkins M.J."/>
            <person name="Williams K.H."/>
            <person name="Banfield J.F."/>
        </authorList>
    </citation>
    <scope>NUCLEOTIDE SEQUENCE [LARGE SCALE GENOMIC DNA]</scope>
</reference>
<keyword evidence="1" id="KW-0472">Membrane</keyword>
<accession>A0A0G1K1F5</accession>
<dbReference type="Proteomes" id="UP000034736">
    <property type="component" value="Unassembled WGS sequence"/>
</dbReference>
<evidence type="ECO:0000256" key="1">
    <source>
        <dbReference type="SAM" id="Phobius"/>
    </source>
</evidence>
<name>A0A0G1K1F5_9BACT</name>
<feature type="transmembrane region" description="Helical" evidence="1">
    <location>
        <begin position="6"/>
        <end position="23"/>
    </location>
</feature>
<organism evidence="2 3">
    <name type="scientific">Candidatus Giovannonibacteria bacterium GW2011_GWA2_44_13b</name>
    <dbReference type="NCBI Taxonomy" id="1618647"/>
    <lineage>
        <taxon>Bacteria</taxon>
        <taxon>Candidatus Giovannoniibacteriota</taxon>
    </lineage>
</organism>
<dbReference type="EMBL" id="LCHU01000006">
    <property type="protein sequence ID" value="KKT41594.1"/>
    <property type="molecule type" value="Genomic_DNA"/>
</dbReference>
<proteinExistence type="predicted"/>